<proteinExistence type="predicted"/>
<dbReference type="EMBL" id="JX904586">
    <property type="protein sequence ID" value="AGA18450.1"/>
    <property type="molecule type" value="Genomic_DNA"/>
</dbReference>
<organism evidence="1">
    <name type="scientific">uncultured marine virus</name>
    <dbReference type="NCBI Taxonomy" id="186617"/>
    <lineage>
        <taxon>Viruses</taxon>
        <taxon>environmental samples</taxon>
    </lineage>
</organism>
<sequence>MPTKGKKQIVKRKKKSAMRIQPAVTDLVYRWTPATPDQGAANSQDQYIDVMRDLSRVNRRFYEQDMNVVLKGITFVYPQDANNADIFTLKAYSAGNTWAVQNAHVKGHALWNQMNQLVLEDNPSVAGKWHGFKVRLDDHHAAGNTLNPEDGDEADYLAGEWEYSTYVLPQHDVDLGTGQPLPALERTAHLVGPNFGVRIGLVNAYQESRATVQDTDPSVPAGLATSFFNLLTDSGSQEPELAEVIREDNNMPPYDHLNYPGGSTNADCAVLHQQASVSKYNPDGAIGPMILPCGLLRIRGSIINAPVTVILHVAEGMYKGVAAQKMGQ</sequence>
<protein>
    <submittedName>
        <fullName evidence="1">Uncharacterized protein</fullName>
    </submittedName>
</protein>
<evidence type="ECO:0000313" key="1">
    <source>
        <dbReference type="EMBL" id="AGA18450.1"/>
    </source>
</evidence>
<name>S4TDU3_9VIRU</name>
<reference evidence="1" key="1">
    <citation type="journal article" date="2013" name="ISME J.">
        <title>Previously unknown and highly divergent ssDNA viruses populate the oceans.</title>
        <authorList>
            <person name="Labonte J.M."/>
            <person name="Suttle C.A."/>
        </authorList>
    </citation>
    <scope>NUCLEOTIDE SEQUENCE</scope>
</reference>
<accession>S4TDU3</accession>